<dbReference type="EMBL" id="BMRP01000034">
    <property type="protein sequence ID" value="GGU89527.1"/>
    <property type="molecule type" value="Genomic_DNA"/>
</dbReference>
<dbReference type="InterPro" id="IPR027434">
    <property type="entry name" value="Homing_endonucl"/>
</dbReference>
<feature type="domain" description="Homing endonuclease LAGLIDADG" evidence="1">
    <location>
        <begin position="205"/>
        <end position="301"/>
    </location>
</feature>
<dbReference type="PANTHER" id="PTHR36181:SF4">
    <property type="entry name" value="LAGLIDADG ENDONUCLEASE"/>
    <property type="match status" value="1"/>
</dbReference>
<dbReference type="InterPro" id="IPR036927">
    <property type="entry name" value="Cyt_c_oxase-like_su1_sf"/>
</dbReference>
<dbReference type="SUPFAM" id="SSF81442">
    <property type="entry name" value="Cytochrome c oxidase subunit I-like"/>
    <property type="match status" value="1"/>
</dbReference>
<keyword evidence="3" id="KW-1185">Reference proteome</keyword>
<evidence type="ECO:0000313" key="3">
    <source>
        <dbReference type="Proteomes" id="UP000654471"/>
    </source>
</evidence>
<dbReference type="Pfam" id="PF00961">
    <property type="entry name" value="LAGLIDADG_1"/>
    <property type="match status" value="2"/>
</dbReference>
<evidence type="ECO:0000313" key="2">
    <source>
        <dbReference type="EMBL" id="GGU89527.1"/>
    </source>
</evidence>
<reference evidence="3" key="1">
    <citation type="journal article" date="2019" name="Int. J. Syst. Evol. Microbiol.">
        <title>The Global Catalogue of Microorganisms (GCM) 10K type strain sequencing project: providing services to taxonomists for standard genome sequencing and annotation.</title>
        <authorList>
            <consortium name="The Broad Institute Genomics Platform"/>
            <consortium name="The Broad Institute Genome Sequencing Center for Infectious Disease"/>
            <person name="Wu L."/>
            <person name="Ma J."/>
        </authorList>
    </citation>
    <scope>NUCLEOTIDE SEQUENCE [LARGE SCALE GENOMIC DNA]</scope>
    <source>
        <strain evidence="3">JCM 3399</strain>
    </source>
</reference>
<sequence>MLLTDRNFNTSFYEPAGGGDPLLYQHLFYKNINLSLMPCLFNYNLFIQNYEKLICTDEKEQLNLTKASNKSCALNYPIDNEFLDWFLGFSEGDGSFIRAKRGDISFVITQDTRDIHILNLIQNVLGFGKVIKQSNITSRYVVQDKKGLYLLALLFNGNIITSAKRESFKLFLSALNRHISKGRITYKPIVFKDNLCQISLQNGWLCGFSDAESCFGVSFSSVSSNNYKIYYDIAQKGACNIILFDLLAKLFGVGKTYKHSQEQCWYYRVTGLANTEILFNYFDKFPLRTKKLKSYVLWKDLHCRIKNKQHLNLQLRPGLIILAKTVNNQWAI</sequence>
<dbReference type="InterPro" id="IPR004860">
    <property type="entry name" value="LAGLIDADG_dom"/>
</dbReference>
<feature type="domain" description="Homing endonuclease LAGLIDADG" evidence="1">
    <location>
        <begin position="87"/>
        <end position="174"/>
    </location>
</feature>
<dbReference type="SUPFAM" id="SSF55608">
    <property type="entry name" value="Homing endonucleases"/>
    <property type="match status" value="2"/>
</dbReference>
<dbReference type="Gene3D" id="3.10.28.10">
    <property type="entry name" value="Homing endonucleases"/>
    <property type="match status" value="2"/>
</dbReference>
<dbReference type="PANTHER" id="PTHR36181">
    <property type="entry name" value="INTRON-ENCODED ENDONUCLEASE AI3-RELATED"/>
    <property type="match status" value="1"/>
</dbReference>
<name>A0ABQ2VMG7_9ACTN</name>
<evidence type="ECO:0000259" key="1">
    <source>
        <dbReference type="Pfam" id="PF00961"/>
    </source>
</evidence>
<accession>A0ABQ2VMG7</accession>
<dbReference type="InterPro" id="IPR051289">
    <property type="entry name" value="LAGLIDADG_Endonuclease"/>
</dbReference>
<proteinExistence type="predicted"/>
<comment type="caution">
    <text evidence="2">The sequence shown here is derived from an EMBL/GenBank/DDBJ whole genome shotgun (WGS) entry which is preliminary data.</text>
</comment>
<gene>
    <name evidence="2" type="ORF">GCM10010211_65160</name>
</gene>
<protein>
    <recommendedName>
        <fullName evidence="1">Homing endonuclease LAGLIDADG domain-containing protein</fullName>
    </recommendedName>
</protein>
<dbReference type="Proteomes" id="UP000654471">
    <property type="component" value="Unassembled WGS sequence"/>
</dbReference>
<dbReference type="Gene3D" id="1.20.210.10">
    <property type="entry name" value="Cytochrome c oxidase-like, subunit I domain"/>
    <property type="match status" value="1"/>
</dbReference>
<organism evidence="2 3">
    <name type="scientific">Streptomyces albospinus</name>
    <dbReference type="NCBI Taxonomy" id="285515"/>
    <lineage>
        <taxon>Bacteria</taxon>
        <taxon>Bacillati</taxon>
        <taxon>Actinomycetota</taxon>
        <taxon>Actinomycetes</taxon>
        <taxon>Kitasatosporales</taxon>
        <taxon>Streptomycetaceae</taxon>
        <taxon>Streptomyces</taxon>
    </lineage>
</organism>